<evidence type="ECO:0000256" key="2">
    <source>
        <dbReference type="SAM" id="MobiDB-lite"/>
    </source>
</evidence>
<dbReference type="PANTHER" id="PTHR30204">
    <property type="entry name" value="REDOX-CYCLING DRUG-SENSING TRANSCRIPTIONAL ACTIVATOR SOXR"/>
    <property type="match status" value="1"/>
</dbReference>
<dbReference type="SMART" id="SM00422">
    <property type="entry name" value="HTH_MERR"/>
    <property type="match status" value="1"/>
</dbReference>
<dbReference type="InterPro" id="IPR000551">
    <property type="entry name" value="MerR-type_HTH_dom"/>
</dbReference>
<gene>
    <name evidence="4" type="ORF">FEG63_00695</name>
</gene>
<feature type="domain" description="HTH merR-type" evidence="3">
    <location>
        <begin position="16"/>
        <end position="84"/>
    </location>
</feature>
<dbReference type="SUPFAM" id="SSF46955">
    <property type="entry name" value="Putative DNA-binding domain"/>
    <property type="match status" value="1"/>
</dbReference>
<dbReference type="InterPro" id="IPR047057">
    <property type="entry name" value="MerR_fam"/>
</dbReference>
<evidence type="ECO:0000259" key="3">
    <source>
        <dbReference type="PROSITE" id="PS50937"/>
    </source>
</evidence>
<sequence length="123" mass="13187">MTEPRHPTRGAPEHPLYAISVAAELSGAAVQSIRLWEKRGLLAPHRSSGGTRIYSDNDLTRIARITALVNDGVNIAGIARILDLEDDNDALRAQRSPDGTGDNPSTQRIRPAPPTQETRASGG</sequence>
<evidence type="ECO:0000313" key="5">
    <source>
        <dbReference type="Proteomes" id="UP000708347"/>
    </source>
</evidence>
<dbReference type="Proteomes" id="UP000708347">
    <property type="component" value="Unassembled WGS sequence"/>
</dbReference>
<dbReference type="PANTHER" id="PTHR30204:SF58">
    <property type="entry name" value="HTH-TYPE TRANSCRIPTIONAL REGULATOR YFMP"/>
    <property type="match status" value="1"/>
</dbReference>
<dbReference type="Pfam" id="PF13411">
    <property type="entry name" value="MerR_1"/>
    <property type="match status" value="1"/>
</dbReference>
<dbReference type="Gene3D" id="1.10.1660.10">
    <property type="match status" value="1"/>
</dbReference>
<protein>
    <submittedName>
        <fullName evidence="4">MerR family transcriptional regulator</fullName>
    </submittedName>
</protein>
<dbReference type="InterPro" id="IPR009061">
    <property type="entry name" value="DNA-bd_dom_put_sf"/>
</dbReference>
<dbReference type="PROSITE" id="PS50937">
    <property type="entry name" value="HTH_MERR_2"/>
    <property type="match status" value="1"/>
</dbReference>
<feature type="region of interest" description="Disordered" evidence="2">
    <location>
        <begin position="86"/>
        <end position="123"/>
    </location>
</feature>
<dbReference type="RefSeq" id="WP_174396075.1">
    <property type="nucleotide sequence ID" value="NZ_VBSB01000001.1"/>
</dbReference>
<comment type="caution">
    <text evidence="4">The sequence shown here is derived from an EMBL/GenBank/DDBJ whole genome shotgun (WGS) entry which is preliminary data.</text>
</comment>
<keyword evidence="1" id="KW-0238">DNA-binding</keyword>
<keyword evidence="5" id="KW-1185">Reference proteome</keyword>
<evidence type="ECO:0000313" key="4">
    <source>
        <dbReference type="EMBL" id="NTY58065.1"/>
    </source>
</evidence>
<organism evidence="4 5">
    <name type="scientific">Mycolicibacterium sphagni</name>
    <dbReference type="NCBI Taxonomy" id="1786"/>
    <lineage>
        <taxon>Bacteria</taxon>
        <taxon>Bacillati</taxon>
        <taxon>Actinomycetota</taxon>
        <taxon>Actinomycetes</taxon>
        <taxon>Mycobacteriales</taxon>
        <taxon>Mycobacteriaceae</taxon>
        <taxon>Mycolicibacterium</taxon>
    </lineage>
</organism>
<evidence type="ECO:0000256" key="1">
    <source>
        <dbReference type="ARBA" id="ARBA00023125"/>
    </source>
</evidence>
<reference evidence="4 5" key="1">
    <citation type="submission" date="2019-05" db="EMBL/GenBank/DDBJ databases">
        <title>Mycolicibacterium sphagni ENV482 genome assembly.</title>
        <authorList>
            <person name="Chen W."/>
            <person name="Faulkner N.W."/>
            <person name="Hyman M.R."/>
        </authorList>
    </citation>
    <scope>NUCLEOTIDE SEQUENCE [LARGE SCALE GENOMIC DNA]</scope>
    <source>
        <strain evidence="4 5">ENV482</strain>
    </source>
</reference>
<proteinExistence type="predicted"/>
<dbReference type="PRINTS" id="PR00040">
    <property type="entry name" value="HTHMERR"/>
</dbReference>
<accession>A0ABX2JVK3</accession>
<name>A0ABX2JVK3_9MYCO</name>
<dbReference type="EMBL" id="VBSB01000001">
    <property type="protein sequence ID" value="NTY58065.1"/>
    <property type="molecule type" value="Genomic_DNA"/>
</dbReference>